<keyword evidence="7" id="KW-1185">Reference proteome</keyword>
<reference evidence="6 7" key="1">
    <citation type="submission" date="2020-01" db="EMBL/GenBank/DDBJ databases">
        <title>Insect and environment-associated Actinomycetes.</title>
        <authorList>
            <person name="Currrie C."/>
            <person name="Chevrette M."/>
            <person name="Carlson C."/>
            <person name="Stubbendieck R."/>
            <person name="Wendt-Pienkowski E."/>
        </authorList>
    </citation>
    <scope>NUCLEOTIDE SEQUENCE [LARGE SCALE GENOMIC DNA]</scope>
    <source>
        <strain evidence="6 7">SID8386</strain>
    </source>
</reference>
<organism evidence="6 7">
    <name type="scientific">Amycolatopsis rubida</name>
    <dbReference type="NCBI Taxonomy" id="112413"/>
    <lineage>
        <taxon>Bacteria</taxon>
        <taxon>Bacillati</taxon>
        <taxon>Actinomycetota</taxon>
        <taxon>Actinomycetes</taxon>
        <taxon>Pseudonocardiales</taxon>
        <taxon>Pseudonocardiaceae</taxon>
        <taxon>Amycolatopsis</taxon>
    </lineage>
</organism>
<dbReference type="EMBL" id="JAAGNC010000078">
    <property type="protein sequence ID" value="NEC56736.1"/>
    <property type="molecule type" value="Genomic_DNA"/>
</dbReference>
<evidence type="ECO:0000313" key="7">
    <source>
        <dbReference type="Proteomes" id="UP000470404"/>
    </source>
</evidence>
<dbReference type="InterPro" id="IPR029055">
    <property type="entry name" value="Ntn_hydrolases_N"/>
</dbReference>
<dbReference type="PANTHER" id="PTHR34218:SF4">
    <property type="entry name" value="ACYL-HOMOSERINE LACTONE ACYLASE QUIP"/>
    <property type="match status" value="1"/>
</dbReference>
<dbReference type="InterPro" id="IPR014395">
    <property type="entry name" value="Pen/GL7ACA/AHL_acylase"/>
</dbReference>
<feature type="signal peptide" evidence="5">
    <location>
        <begin position="1"/>
        <end position="35"/>
    </location>
</feature>
<keyword evidence="3" id="KW-0865">Zymogen</keyword>
<feature type="chain" id="PRO_5047425329" evidence="5">
    <location>
        <begin position="36"/>
        <end position="798"/>
    </location>
</feature>
<dbReference type="Gene3D" id="1.10.439.10">
    <property type="entry name" value="Penicillin Amidohydrolase, domain 1"/>
    <property type="match status" value="1"/>
</dbReference>
<dbReference type="InterPro" id="IPR043147">
    <property type="entry name" value="Penicillin_amidase_A-knob"/>
</dbReference>
<sequence>MRLVVATAGGGEMRSKATVLILVLTLLGTAPAASASTGNTVALDGLSRPVDLLVDKWGVPHIYAANTADLFYAQGFTVARDRLFQLDTWRRRGLGLLSEVLGESYVDQDRAARLFLYRGDLRKEWAAYGPEAKLAATRFAAGINSYLDWLAKHPEAAPPEFGRLGYQPSRWQPEDIVRIRSHAIGENLTWEVARAHMVCHAGPNASKYLRSLHPDHEAAVPEGLDPCSVPDDVLSVYDKATAGVTFPKGVAGNKDIADATSGSNSWAIGPGRTATGRPILANDPHRRSDSLPSGRYVAQLSAPGLNLTGAGEPWNPGIAIGHNDSVAFGLTNLPVDQTDLYVYDLDPADHSRYRYRGGWEPITKLTETIPVLGGRPVTRELSFTRHGPIVKIDEAANRAFAVRTVWTEPGSAAYLGSLNYQRARDFSEFSAGMREWGTPGSNLVYADVHGDIGYVPGALTPRRTGAGYDGLLPVPGDGRYEWNGFHANSELPWQHNPPAGFFSSANDYNLPPGFPVVSNYEWQLPYRKERIDELIKSTPRARVADSLAIQRDEKSLLAPRLAPFLRNLSATDPDTAKALDVLRGFDGVASVDSAAAPLYETWLLKYLHGGWAHATLPQAAADVLSRTINPDFSLVLASFADPDAWFGTGGAAKRDKLILDTLQLAFRDVAGKLGSDPAKWRWGSLQYQEFVHPAGGPNVGPIPVGGDYQTVHPSFFHPFTYQQLNGATFTMALDVGDWDASRAINAPGQSGDPRSPHYRDLNDLWASGGSFPLLSSRSAVERNLDTRIRLVPKVTSGS</sequence>
<comment type="similarity">
    <text evidence="1">Belongs to the peptidase S45 family.</text>
</comment>
<evidence type="ECO:0000256" key="3">
    <source>
        <dbReference type="ARBA" id="ARBA00023145"/>
    </source>
</evidence>
<dbReference type="Gene3D" id="2.30.120.10">
    <property type="match status" value="1"/>
</dbReference>
<feature type="region of interest" description="Disordered" evidence="4">
    <location>
        <begin position="257"/>
        <end position="292"/>
    </location>
</feature>
<dbReference type="Gene3D" id="1.10.1400.10">
    <property type="match status" value="1"/>
</dbReference>
<dbReference type="InterPro" id="IPR023343">
    <property type="entry name" value="Penicillin_amidase_dom1"/>
</dbReference>
<dbReference type="InterPro" id="IPR002692">
    <property type="entry name" value="S45"/>
</dbReference>
<keyword evidence="2" id="KW-0378">Hydrolase</keyword>
<gene>
    <name evidence="6" type="ORF">G3I59_14385</name>
</gene>
<protein>
    <submittedName>
        <fullName evidence="6">Penicillin acylase family protein</fullName>
    </submittedName>
</protein>
<comment type="caution">
    <text evidence="6">The sequence shown here is derived from an EMBL/GenBank/DDBJ whole genome shotgun (WGS) entry which is preliminary data.</text>
</comment>
<evidence type="ECO:0000256" key="2">
    <source>
        <dbReference type="ARBA" id="ARBA00022801"/>
    </source>
</evidence>
<dbReference type="Gene3D" id="3.60.20.10">
    <property type="entry name" value="Glutamine Phosphoribosylpyrophosphate, subunit 1, domain 1"/>
    <property type="match status" value="1"/>
</dbReference>
<name>A0ABX0BM81_9PSEU</name>
<accession>A0ABX0BM81</accession>
<dbReference type="PIRSF" id="PIRSF001227">
    <property type="entry name" value="Pen_acylase"/>
    <property type="match status" value="1"/>
</dbReference>
<evidence type="ECO:0000256" key="5">
    <source>
        <dbReference type="SAM" id="SignalP"/>
    </source>
</evidence>
<dbReference type="SUPFAM" id="SSF56235">
    <property type="entry name" value="N-terminal nucleophile aminohydrolases (Ntn hydrolases)"/>
    <property type="match status" value="1"/>
</dbReference>
<dbReference type="PANTHER" id="PTHR34218">
    <property type="entry name" value="PEPTIDASE S45 PENICILLIN AMIDASE"/>
    <property type="match status" value="1"/>
</dbReference>
<dbReference type="CDD" id="cd03747">
    <property type="entry name" value="Ntn_PGA_like"/>
    <property type="match status" value="1"/>
</dbReference>
<proteinExistence type="inferred from homology"/>
<dbReference type="InterPro" id="IPR043146">
    <property type="entry name" value="Penicillin_amidase_N_B-knob"/>
</dbReference>
<evidence type="ECO:0000256" key="4">
    <source>
        <dbReference type="SAM" id="MobiDB-lite"/>
    </source>
</evidence>
<evidence type="ECO:0000256" key="1">
    <source>
        <dbReference type="ARBA" id="ARBA00006586"/>
    </source>
</evidence>
<evidence type="ECO:0000313" key="6">
    <source>
        <dbReference type="EMBL" id="NEC56736.1"/>
    </source>
</evidence>
<dbReference type="Proteomes" id="UP000470404">
    <property type="component" value="Unassembled WGS sequence"/>
</dbReference>
<keyword evidence="5" id="KW-0732">Signal</keyword>
<dbReference type="Pfam" id="PF01804">
    <property type="entry name" value="Penicil_amidase"/>
    <property type="match status" value="1"/>
</dbReference>